<accession>A0A164KHK9</accession>
<comment type="caution">
    <text evidence="1">The sequence shown here is derived from an EMBL/GenBank/DDBJ whole genome shotgun (WGS) entry which is preliminary data.</text>
</comment>
<sequence>MSHTIKIFRDDNDNFFRHPEEHHRRNHTTILERSHRHRLDNKFFYVKIQPAIDEREIDISA</sequence>
<dbReference type="AlphaFoldDB" id="A0A164KHK9"/>
<keyword evidence="2" id="KW-1185">Reference proteome</keyword>
<protein>
    <submittedName>
        <fullName evidence="1">Uncharacterized protein</fullName>
    </submittedName>
</protein>
<dbReference type="Proteomes" id="UP000076858">
    <property type="component" value="Unassembled WGS sequence"/>
</dbReference>
<organism evidence="1 2">
    <name type="scientific">Daphnia magna</name>
    <dbReference type="NCBI Taxonomy" id="35525"/>
    <lineage>
        <taxon>Eukaryota</taxon>
        <taxon>Metazoa</taxon>
        <taxon>Ecdysozoa</taxon>
        <taxon>Arthropoda</taxon>
        <taxon>Crustacea</taxon>
        <taxon>Branchiopoda</taxon>
        <taxon>Diplostraca</taxon>
        <taxon>Cladocera</taxon>
        <taxon>Anomopoda</taxon>
        <taxon>Daphniidae</taxon>
        <taxon>Daphnia</taxon>
    </lineage>
</organism>
<evidence type="ECO:0000313" key="1">
    <source>
        <dbReference type="EMBL" id="KZS03270.1"/>
    </source>
</evidence>
<reference evidence="1 2" key="1">
    <citation type="submission" date="2016-03" db="EMBL/GenBank/DDBJ databases">
        <title>EvidentialGene: Evidence-directed Construction of Genes on Genomes.</title>
        <authorList>
            <person name="Gilbert D.G."/>
            <person name="Choi J.-H."/>
            <person name="Mockaitis K."/>
            <person name="Colbourne J."/>
            <person name="Pfrender M."/>
        </authorList>
    </citation>
    <scope>NUCLEOTIDE SEQUENCE [LARGE SCALE GENOMIC DNA]</scope>
    <source>
        <strain evidence="1 2">Xinb3</strain>
        <tissue evidence="1">Complete organism</tissue>
    </source>
</reference>
<evidence type="ECO:0000313" key="2">
    <source>
        <dbReference type="Proteomes" id="UP000076858"/>
    </source>
</evidence>
<proteinExistence type="predicted"/>
<name>A0A164KHK9_9CRUS</name>
<dbReference type="EMBL" id="LRGB01003325">
    <property type="protein sequence ID" value="KZS03270.1"/>
    <property type="molecule type" value="Genomic_DNA"/>
</dbReference>
<gene>
    <name evidence="1" type="ORF">APZ42_034145</name>
</gene>